<protein>
    <recommendedName>
        <fullName evidence="5">Aldolase</fullName>
    </recommendedName>
</protein>
<evidence type="ECO:0000256" key="1">
    <source>
        <dbReference type="ARBA" id="ARBA00008679"/>
    </source>
</evidence>
<dbReference type="PANTHER" id="PTHR39340:SF1">
    <property type="entry name" value="SULFOFRUCTOSEPHOSPHATE ALDOLASE"/>
    <property type="match status" value="1"/>
</dbReference>
<comment type="caution">
    <text evidence="3">The sequence shown here is derived from an EMBL/GenBank/DDBJ whole genome shotgun (WGS) entry which is preliminary data.</text>
</comment>
<dbReference type="Pfam" id="PF01791">
    <property type="entry name" value="DeoC"/>
    <property type="match status" value="1"/>
</dbReference>
<comment type="similarity">
    <text evidence="1">Belongs to the aldolase LacD family.</text>
</comment>
<dbReference type="InterPro" id="IPR013785">
    <property type="entry name" value="Aldolase_TIM"/>
</dbReference>
<name>A0A6L9SHP1_9ACTN</name>
<dbReference type="PANTHER" id="PTHR39340">
    <property type="entry name" value="SULFOFRUCTOSEPHOSPHATE ALDOLASE"/>
    <property type="match status" value="1"/>
</dbReference>
<dbReference type="Proteomes" id="UP000475214">
    <property type="component" value="Unassembled WGS sequence"/>
</dbReference>
<dbReference type="GO" id="GO:0061595">
    <property type="term" value="F:6-deoxy-6-sulfofructose-1-phosphate aldolase activity"/>
    <property type="evidence" value="ECO:0007669"/>
    <property type="project" value="TreeGrafter"/>
</dbReference>
<keyword evidence="4" id="KW-1185">Reference proteome</keyword>
<dbReference type="Gene3D" id="3.20.20.70">
    <property type="entry name" value="Aldolase class I"/>
    <property type="match status" value="1"/>
</dbReference>
<evidence type="ECO:0000313" key="4">
    <source>
        <dbReference type="Proteomes" id="UP000475214"/>
    </source>
</evidence>
<accession>A0A6L9SHP1</accession>
<proteinExistence type="inferred from homology"/>
<evidence type="ECO:0000313" key="3">
    <source>
        <dbReference type="EMBL" id="NEE03831.1"/>
    </source>
</evidence>
<evidence type="ECO:0000256" key="2">
    <source>
        <dbReference type="ARBA" id="ARBA00023239"/>
    </source>
</evidence>
<dbReference type="EMBL" id="JAAGOA010000026">
    <property type="protein sequence ID" value="NEE03831.1"/>
    <property type="molecule type" value="Genomic_DNA"/>
</dbReference>
<gene>
    <name evidence="3" type="ORF">G1H10_27045</name>
</gene>
<dbReference type="InterPro" id="IPR050552">
    <property type="entry name" value="LacD_aldolase"/>
</dbReference>
<dbReference type="InterPro" id="IPR002915">
    <property type="entry name" value="DeoC/FbaB/LacD_aldolase"/>
</dbReference>
<organism evidence="3 4">
    <name type="scientific">Phytoactinopolyspora halotolerans</name>
    <dbReference type="NCBI Taxonomy" id="1981512"/>
    <lineage>
        <taxon>Bacteria</taxon>
        <taxon>Bacillati</taxon>
        <taxon>Actinomycetota</taxon>
        <taxon>Actinomycetes</taxon>
        <taxon>Jiangellales</taxon>
        <taxon>Jiangellaceae</taxon>
        <taxon>Phytoactinopolyspora</taxon>
    </lineage>
</organism>
<dbReference type="RefSeq" id="WP_163743836.1">
    <property type="nucleotide sequence ID" value="NZ_JAAGOA010000026.1"/>
</dbReference>
<sequence>MNDAATPGTIATGKPKLRTAAGGYAMLALDQRESLRAMFGQRADGSWVDDDELRRFKRQATEVLAPHASAVLLDRPYAIDGHRPDWVSDAYGLIVAADALDQQTGGPVRNTTFDEQVTVEFLHRVRADAIKFLVIWRPGTGKEERADVVARTVEVARDAGVASLVEAIVATDDGSPWPSEAERHQAIFAAAEEIAPYRPDLYKAQVPGYVPGDLSRVADQARTITEIVGTDWVVLSNGIAREDFADAVRESVRGGAKGFLAGRAVWADLVGSADTPSMLAQISIPRLQQLTGIVDAAQA</sequence>
<dbReference type="GO" id="GO:1902777">
    <property type="term" value="P:6-sulfoquinovose(1-) catabolic process"/>
    <property type="evidence" value="ECO:0007669"/>
    <property type="project" value="TreeGrafter"/>
</dbReference>
<dbReference type="SMART" id="SM01133">
    <property type="entry name" value="DeoC"/>
    <property type="match status" value="1"/>
</dbReference>
<dbReference type="AlphaFoldDB" id="A0A6L9SHP1"/>
<reference evidence="3 4" key="1">
    <citation type="submission" date="2020-02" db="EMBL/GenBank/DDBJ databases">
        <authorList>
            <person name="Li X.-J."/>
            <person name="Han X.-M."/>
        </authorList>
    </citation>
    <scope>NUCLEOTIDE SEQUENCE [LARGE SCALE GENOMIC DNA]</scope>
    <source>
        <strain evidence="3 4">CCTCC AB 2017055</strain>
    </source>
</reference>
<dbReference type="SUPFAM" id="SSF51569">
    <property type="entry name" value="Aldolase"/>
    <property type="match status" value="1"/>
</dbReference>
<evidence type="ECO:0008006" key="5">
    <source>
        <dbReference type="Google" id="ProtNLM"/>
    </source>
</evidence>
<keyword evidence="2" id="KW-0456">Lyase</keyword>